<keyword evidence="1" id="KW-0812">Transmembrane</keyword>
<reference evidence="4" key="1">
    <citation type="submission" date="2016-06" db="UniProtKB">
        <authorList>
            <consortium name="WormBaseParasite"/>
        </authorList>
    </citation>
    <scope>IDENTIFICATION</scope>
</reference>
<sequence length="142" mass="15769">MAFVYGRLGLAERVPFGDRMLGNVSHRGTYFVNDVTRNLEKKVKDGETTKNTVAPVPVANKVVNDKTRDQKTLDTANALRPSATVNPTVPATMVAKAASPRVSLSSKFRTEQQQRAQTKVYASICSLNIVVFTFCFHYLYPQ</sequence>
<proteinExistence type="predicted"/>
<reference evidence="2 3" key="2">
    <citation type="submission" date="2018-11" db="EMBL/GenBank/DDBJ databases">
        <authorList>
            <consortium name="Pathogen Informatics"/>
        </authorList>
    </citation>
    <scope>NUCLEOTIDE SEQUENCE [LARGE SCALE GENOMIC DNA]</scope>
</reference>
<evidence type="ECO:0000313" key="3">
    <source>
        <dbReference type="Proteomes" id="UP000270296"/>
    </source>
</evidence>
<accession>A0A183J576</accession>
<dbReference type="AlphaFoldDB" id="A0A183J576"/>
<dbReference type="EMBL" id="UZAM01014947">
    <property type="protein sequence ID" value="VDP36484.1"/>
    <property type="molecule type" value="Genomic_DNA"/>
</dbReference>
<name>A0A183J576_9BILA</name>
<evidence type="ECO:0000313" key="4">
    <source>
        <dbReference type="WBParaSite" id="SBAD_0001140001-mRNA-1"/>
    </source>
</evidence>
<evidence type="ECO:0000313" key="2">
    <source>
        <dbReference type="EMBL" id="VDP36484.1"/>
    </source>
</evidence>
<keyword evidence="1" id="KW-0472">Membrane</keyword>
<keyword evidence="1" id="KW-1133">Transmembrane helix</keyword>
<dbReference type="WBParaSite" id="SBAD_0001140001-mRNA-1">
    <property type="protein sequence ID" value="SBAD_0001140001-mRNA-1"/>
    <property type="gene ID" value="SBAD_0001140001"/>
</dbReference>
<protein>
    <submittedName>
        <fullName evidence="4">Doublecortin domain-containing protein</fullName>
    </submittedName>
</protein>
<dbReference type="Proteomes" id="UP000270296">
    <property type="component" value="Unassembled WGS sequence"/>
</dbReference>
<keyword evidence="3" id="KW-1185">Reference proteome</keyword>
<evidence type="ECO:0000256" key="1">
    <source>
        <dbReference type="SAM" id="Phobius"/>
    </source>
</evidence>
<organism evidence="4">
    <name type="scientific">Soboliphyme baturini</name>
    <dbReference type="NCBI Taxonomy" id="241478"/>
    <lineage>
        <taxon>Eukaryota</taxon>
        <taxon>Metazoa</taxon>
        <taxon>Ecdysozoa</taxon>
        <taxon>Nematoda</taxon>
        <taxon>Enoplea</taxon>
        <taxon>Dorylaimia</taxon>
        <taxon>Dioctophymatida</taxon>
        <taxon>Dioctophymatoidea</taxon>
        <taxon>Soboliphymatidae</taxon>
        <taxon>Soboliphyme</taxon>
    </lineage>
</organism>
<feature type="transmembrane region" description="Helical" evidence="1">
    <location>
        <begin position="120"/>
        <end position="140"/>
    </location>
</feature>
<gene>
    <name evidence="2" type="ORF">SBAD_LOCUS11024</name>
</gene>